<feature type="region of interest" description="Disordered" evidence="4">
    <location>
        <begin position="465"/>
        <end position="492"/>
    </location>
</feature>
<evidence type="ECO:0000256" key="1">
    <source>
        <dbReference type="ARBA" id="ARBA00008000"/>
    </source>
</evidence>
<dbReference type="SUPFAM" id="SSF56176">
    <property type="entry name" value="FAD-binding/transporter-associated domain-like"/>
    <property type="match status" value="1"/>
</dbReference>
<dbReference type="EMBL" id="JAATTO010000021">
    <property type="protein sequence ID" value="MBC9979822.1"/>
    <property type="molecule type" value="Genomic_DNA"/>
</dbReference>
<evidence type="ECO:0000256" key="2">
    <source>
        <dbReference type="ARBA" id="ARBA00022630"/>
    </source>
</evidence>
<comment type="caution">
    <text evidence="6">The sequence shown here is derived from an EMBL/GenBank/DDBJ whole genome shotgun (WGS) entry which is preliminary data.</text>
</comment>
<protein>
    <submittedName>
        <fullName evidence="6">FAD-binding oxidoreductase</fullName>
    </submittedName>
</protein>
<dbReference type="PROSITE" id="PS51387">
    <property type="entry name" value="FAD_PCMH"/>
    <property type="match status" value="1"/>
</dbReference>
<dbReference type="Gene3D" id="3.30.43.10">
    <property type="entry name" value="Uridine Diphospho-n-acetylenolpyruvylglucosamine Reductase, domain 2"/>
    <property type="match status" value="1"/>
</dbReference>
<dbReference type="SUPFAM" id="SSF55103">
    <property type="entry name" value="FAD-linked oxidases, C-terminal domain"/>
    <property type="match status" value="1"/>
</dbReference>
<name>A0ABR7U778_9BRAD</name>
<keyword evidence="2" id="KW-0285">Flavoprotein</keyword>
<reference evidence="6 7" key="1">
    <citation type="journal article" date="2020" name="Arch. Microbiol.">
        <title>Bradyrhizobium campsiandrae sp. nov., a nitrogen-fixing bacterial strain isolated from a native leguminous tree from the Amazon adapted to flooded conditions.</title>
        <authorList>
            <person name="Cabral Michel D."/>
            <person name="Martins da Costa E."/>
            <person name="Azarias Guimaraes A."/>
            <person name="Soares de Carvalho T."/>
            <person name="Santos de Castro Caputo P."/>
            <person name="Willems A."/>
            <person name="de Souza Moreira F.M."/>
        </authorList>
    </citation>
    <scope>NUCLEOTIDE SEQUENCE [LARGE SCALE GENOMIC DNA]</scope>
    <source>
        <strain evidence="7">INPA 384B</strain>
    </source>
</reference>
<organism evidence="6 7">
    <name type="scientific">Bradyrhizobium campsiandrae</name>
    <dbReference type="NCBI Taxonomy" id="1729892"/>
    <lineage>
        <taxon>Bacteria</taxon>
        <taxon>Pseudomonadati</taxon>
        <taxon>Pseudomonadota</taxon>
        <taxon>Alphaproteobacteria</taxon>
        <taxon>Hyphomicrobiales</taxon>
        <taxon>Nitrobacteraceae</taxon>
        <taxon>Bradyrhizobium</taxon>
    </lineage>
</organism>
<accession>A0ABR7U778</accession>
<dbReference type="PANTHER" id="PTHR43716:SF2">
    <property type="entry name" value="BLL6224 PROTEIN"/>
    <property type="match status" value="1"/>
</dbReference>
<dbReference type="InterPro" id="IPR051264">
    <property type="entry name" value="FAD-oxidored/transferase_4"/>
</dbReference>
<dbReference type="Gene3D" id="1.10.45.10">
    <property type="entry name" value="Vanillyl-alcohol Oxidase, Chain A, domain 4"/>
    <property type="match status" value="1"/>
</dbReference>
<dbReference type="InterPro" id="IPR004113">
    <property type="entry name" value="FAD-bd_oxidored_4_C"/>
</dbReference>
<dbReference type="Proteomes" id="UP000639516">
    <property type="component" value="Unassembled WGS sequence"/>
</dbReference>
<dbReference type="InterPro" id="IPR016167">
    <property type="entry name" value="FAD-bd_PCMH_sub1"/>
</dbReference>
<dbReference type="InterPro" id="IPR016171">
    <property type="entry name" value="Vanillyl_alc_oxidase_C-sub2"/>
</dbReference>
<comment type="similarity">
    <text evidence="1">Belongs to the FAD-binding oxidoreductase/transferase type 4 family.</text>
</comment>
<sequence>MALIEAFRQLLGDTAVLTREEDLAGLTEDWRGRYRAPSLCAVLPSTTEQVAAIVRLCVAHETPVLPQGGNTSLCGGATPSGQGKPPVIVALTRMRRIRSLDPVNNTMVVDAGCVLATIQETAAAAGRLYPVSLGAEGSCQIGGNIGTNAGGTGVLRYGNTRDNVLGLEVVLPDGSIWDGLYALRKNNTGYDLKHLFIGSEGTLGIITGAVLKLHPLPTAEAVAWLAVDSPQRALEVLGLFQAACNSRLSAFELMNAKQIELVLEQVPGRRCPVAEIDAWHVLVELSDTGDAAALAATMQTVLERALEAGLVSDGVIATSEAQRKAMWLVRHSVSEANKKAGVGLTSDTAVPVSSVPAFIDQATAAVRAIVPDLAFIIVGHMGDGNIHFIPFFSFAEWDALPDRDGTAQKIRRAMNDVAISLRGTFSAEHGVGRTLTGEMSRYKPPVELALMRAVKQAFDPSGLFNPGRVLPPPSATEAAPTSPTSATSQRGG</sequence>
<dbReference type="InterPro" id="IPR016164">
    <property type="entry name" value="FAD-linked_Oxase-like_C"/>
</dbReference>
<evidence type="ECO:0000256" key="4">
    <source>
        <dbReference type="SAM" id="MobiDB-lite"/>
    </source>
</evidence>
<dbReference type="InterPro" id="IPR036318">
    <property type="entry name" value="FAD-bd_PCMH-like_sf"/>
</dbReference>
<keyword evidence="7" id="KW-1185">Reference proteome</keyword>
<dbReference type="Gene3D" id="3.30.70.2190">
    <property type="match status" value="1"/>
</dbReference>
<evidence type="ECO:0000313" key="6">
    <source>
        <dbReference type="EMBL" id="MBC9979822.1"/>
    </source>
</evidence>
<proteinExistence type="inferred from homology"/>
<dbReference type="Pfam" id="PF02913">
    <property type="entry name" value="FAD-oxidase_C"/>
    <property type="match status" value="1"/>
</dbReference>
<evidence type="ECO:0000259" key="5">
    <source>
        <dbReference type="PROSITE" id="PS51387"/>
    </source>
</evidence>
<evidence type="ECO:0000256" key="3">
    <source>
        <dbReference type="ARBA" id="ARBA00022827"/>
    </source>
</evidence>
<dbReference type="RefSeq" id="WP_188105062.1">
    <property type="nucleotide sequence ID" value="NZ_JAANIH010000044.1"/>
</dbReference>
<evidence type="ECO:0000313" key="7">
    <source>
        <dbReference type="Proteomes" id="UP000639516"/>
    </source>
</evidence>
<feature type="compositionally biased region" description="Low complexity" evidence="4">
    <location>
        <begin position="475"/>
        <end position="492"/>
    </location>
</feature>
<dbReference type="InterPro" id="IPR016166">
    <property type="entry name" value="FAD-bd_PCMH"/>
</dbReference>
<dbReference type="InterPro" id="IPR006094">
    <property type="entry name" value="Oxid_FAD_bind_N"/>
</dbReference>
<dbReference type="Gene3D" id="3.30.70.2740">
    <property type="match status" value="1"/>
</dbReference>
<dbReference type="InterPro" id="IPR016169">
    <property type="entry name" value="FAD-bd_PCMH_sub2"/>
</dbReference>
<dbReference type="Pfam" id="PF01565">
    <property type="entry name" value="FAD_binding_4"/>
    <property type="match status" value="1"/>
</dbReference>
<dbReference type="Gene3D" id="3.30.465.10">
    <property type="match status" value="1"/>
</dbReference>
<keyword evidence="3" id="KW-0274">FAD</keyword>
<dbReference type="PANTHER" id="PTHR43716">
    <property type="entry name" value="D-2-HYDROXYGLUTARATE DEHYDROGENASE, MITOCHONDRIAL"/>
    <property type="match status" value="1"/>
</dbReference>
<feature type="domain" description="FAD-binding PCMH-type" evidence="5">
    <location>
        <begin position="34"/>
        <end position="216"/>
    </location>
</feature>
<gene>
    <name evidence="6" type="ORF">HA482_16605</name>
</gene>